<keyword evidence="2" id="KW-1185">Reference proteome</keyword>
<proteinExistence type="predicted"/>
<dbReference type="VEuPathDB" id="VectorBase:GAUT031995"/>
<accession>A0A1A9VBK4</accession>
<dbReference type="Proteomes" id="UP000078200">
    <property type="component" value="Unassembled WGS sequence"/>
</dbReference>
<dbReference type="AlphaFoldDB" id="A0A1A9VBK4"/>
<sequence length="301" mass="35068">MKTAIACTKIHGQMIARKRKKKKNNHTMSTAIVDAPLFLWAALKKCDVSRKPYMLSSSFSVWFHHMKRINIIYNPHVHKRMLACLHAKKVLRGSVDARLRLFITKYGRSNVTYWHTINMRIDMENERRKAHFQLRAKLVQLVKGQSLLSQLYLSDGDAGPTYARPCPVHGYDLLWKSLCIRSILLKLLMAMMSKSCSDYDRVNAVVYFKLYLESLLILDTIFLHILRIFTSLLIKKEGENRQRKNNRRKKEKQTTDHFIIKSVSLRSNRKVPTVLCPPSAKLSSLLISKDYKRSDITQLCF</sequence>
<evidence type="ECO:0000313" key="1">
    <source>
        <dbReference type="EnsemblMetazoa" id="GAUT031995-PA"/>
    </source>
</evidence>
<organism evidence="1 2">
    <name type="scientific">Glossina austeni</name>
    <name type="common">Savannah tsetse fly</name>
    <dbReference type="NCBI Taxonomy" id="7395"/>
    <lineage>
        <taxon>Eukaryota</taxon>
        <taxon>Metazoa</taxon>
        <taxon>Ecdysozoa</taxon>
        <taxon>Arthropoda</taxon>
        <taxon>Hexapoda</taxon>
        <taxon>Insecta</taxon>
        <taxon>Pterygota</taxon>
        <taxon>Neoptera</taxon>
        <taxon>Endopterygota</taxon>
        <taxon>Diptera</taxon>
        <taxon>Brachycera</taxon>
        <taxon>Muscomorpha</taxon>
        <taxon>Hippoboscoidea</taxon>
        <taxon>Glossinidae</taxon>
        <taxon>Glossina</taxon>
    </lineage>
</organism>
<protein>
    <submittedName>
        <fullName evidence="1">Uncharacterized protein</fullName>
    </submittedName>
</protein>
<dbReference type="EnsemblMetazoa" id="GAUT031995-RA">
    <property type="protein sequence ID" value="GAUT031995-PA"/>
    <property type="gene ID" value="GAUT031995"/>
</dbReference>
<reference evidence="1" key="1">
    <citation type="submission" date="2020-05" db="UniProtKB">
        <authorList>
            <consortium name="EnsemblMetazoa"/>
        </authorList>
    </citation>
    <scope>IDENTIFICATION</scope>
    <source>
        <strain evidence="1">TTRI</strain>
    </source>
</reference>
<evidence type="ECO:0000313" key="2">
    <source>
        <dbReference type="Proteomes" id="UP000078200"/>
    </source>
</evidence>
<name>A0A1A9VBK4_GLOAU</name>